<dbReference type="KEGG" id="api:100164267"/>
<reference evidence="3" key="1">
    <citation type="submission" date="2010-06" db="EMBL/GenBank/DDBJ databases">
        <authorList>
            <person name="Jiang H."/>
            <person name="Abraham K."/>
            <person name="Ali S."/>
            <person name="Alsbrooks S.L."/>
            <person name="Anim B.N."/>
            <person name="Anosike U.S."/>
            <person name="Attaway T."/>
            <person name="Bandaranaike D.P."/>
            <person name="Battles P.K."/>
            <person name="Bell S.N."/>
            <person name="Bell A.V."/>
            <person name="Beltran B."/>
            <person name="Bickham C."/>
            <person name="Bustamante Y."/>
            <person name="Caleb T."/>
            <person name="Canada A."/>
            <person name="Cardenas V."/>
            <person name="Carter K."/>
            <person name="Chacko J."/>
            <person name="Chandrabose M.N."/>
            <person name="Chavez D."/>
            <person name="Chavez A."/>
            <person name="Chen L."/>
            <person name="Chu H.-S."/>
            <person name="Claassen K.J."/>
            <person name="Cockrell R."/>
            <person name="Collins M."/>
            <person name="Cooper J.A."/>
            <person name="Cree A."/>
            <person name="Curry S.M."/>
            <person name="Da Y."/>
            <person name="Dao M.D."/>
            <person name="Das B."/>
            <person name="Davila M.-L."/>
            <person name="Davy-Carroll L."/>
            <person name="Denson S."/>
            <person name="Dinh H."/>
            <person name="Ebong V.E."/>
            <person name="Edwards J.R."/>
            <person name="Egan A."/>
            <person name="El-Daye J."/>
            <person name="Escobedo L."/>
            <person name="Fernandez S."/>
            <person name="Fernando P.R."/>
            <person name="Flagg N."/>
            <person name="Forbes L.D."/>
            <person name="Fowler R.G."/>
            <person name="Fu Q."/>
            <person name="Gabisi R.A."/>
            <person name="Ganer J."/>
            <person name="Garbino Pronczuk A."/>
            <person name="Garcia R.M."/>
            <person name="Garner T."/>
            <person name="Garrett T.E."/>
            <person name="Gonzalez D.A."/>
            <person name="Hamid H."/>
            <person name="Hawkins E.S."/>
            <person name="Hirani K."/>
            <person name="Hogues M.E."/>
            <person name="Hollins B."/>
            <person name="Hsiao C.-H."/>
            <person name="Jabil R."/>
            <person name="James M.L."/>
            <person name="Jhangiani S.N."/>
            <person name="Johnson B."/>
            <person name="Johnson Q."/>
            <person name="Joshi V."/>
            <person name="Kalu J.B."/>
            <person name="Kam C."/>
            <person name="Kashfia A."/>
            <person name="Keebler J."/>
            <person name="Kisamo H."/>
            <person name="Kovar C.L."/>
            <person name="Lago L.A."/>
            <person name="Lai C.-Y."/>
            <person name="Laidlaw J."/>
            <person name="Lara F."/>
            <person name="Le T.-K."/>
            <person name="Lee S.L."/>
            <person name="Legall F.H."/>
            <person name="Lemon S.J."/>
            <person name="Lewis L.R."/>
            <person name="Li B."/>
            <person name="Liu Y."/>
            <person name="Liu Y.-S."/>
            <person name="Lopez J."/>
            <person name="Lozado R.J."/>
            <person name="Lu J."/>
            <person name="Madu R.C."/>
            <person name="Maheshwari M."/>
            <person name="Maheshwari R."/>
            <person name="Malloy K."/>
            <person name="Martinez E."/>
            <person name="Mathew T."/>
            <person name="Mercado I.C."/>
            <person name="Mercado C."/>
            <person name="Meyer B."/>
            <person name="Montgomery K."/>
            <person name="Morgan M.B."/>
            <person name="Munidasa M."/>
            <person name="Nazareth L.V."/>
            <person name="Nelson J."/>
            <person name="Ng B.M."/>
            <person name="Nguyen N.B."/>
            <person name="Nguyen P.Q."/>
            <person name="Nguyen T."/>
            <person name="Obregon M."/>
            <person name="Okwuonu G.O."/>
            <person name="Onwere C.G."/>
            <person name="Orozco G."/>
            <person name="Parra A."/>
            <person name="Patel S."/>
            <person name="Patil S."/>
            <person name="Perez A."/>
            <person name="Perez Y."/>
            <person name="Pham C."/>
            <person name="Primus E.L."/>
            <person name="Pu L.-L."/>
            <person name="Puazo M."/>
            <person name="Qin X."/>
            <person name="Quiroz J.B."/>
            <person name="Reese J."/>
            <person name="Richards S."/>
            <person name="Rives C.M."/>
            <person name="Robberts R."/>
            <person name="Ruiz S.J."/>
            <person name="Ruiz M.J."/>
            <person name="Santibanez J."/>
            <person name="Schneider B.W."/>
            <person name="Sisson I."/>
            <person name="Smith M."/>
            <person name="Sodergren E."/>
            <person name="Song X.-Z."/>
            <person name="Song B.B."/>
            <person name="Summersgill H."/>
            <person name="Thelus R."/>
            <person name="Thornton R.D."/>
            <person name="Trejos Z.Y."/>
            <person name="Usmani K."/>
            <person name="Vattathil S."/>
            <person name="Villasana D."/>
            <person name="Walker D.L."/>
            <person name="Wang S."/>
            <person name="Wang K."/>
            <person name="White C.S."/>
            <person name="Williams A.C."/>
            <person name="Williamson J."/>
            <person name="Wilson K."/>
            <person name="Woghiren I.O."/>
            <person name="Woodworth J.R."/>
            <person name="Worley K.C."/>
            <person name="Wright R.A."/>
            <person name="Wu W."/>
            <person name="Young L."/>
            <person name="Zhang L."/>
            <person name="Zhang J."/>
            <person name="Zhu Y."/>
            <person name="Muzny D.M."/>
            <person name="Weinstock G."/>
            <person name="Gibbs R.A."/>
        </authorList>
    </citation>
    <scope>NUCLEOTIDE SEQUENCE [LARGE SCALE GENOMIC DNA]</scope>
    <source>
        <strain evidence="3">LSR1</strain>
    </source>
</reference>
<dbReference type="AlphaFoldDB" id="A0A8R2A3C6"/>
<reference evidence="2" key="2">
    <citation type="submission" date="2022-06" db="UniProtKB">
        <authorList>
            <consortium name="EnsemblMetazoa"/>
        </authorList>
    </citation>
    <scope>IDENTIFICATION</scope>
</reference>
<protein>
    <recommendedName>
        <fullName evidence="1">Protein SirB1 N-terminal domain-containing protein</fullName>
    </recommendedName>
</protein>
<dbReference type="OMA" id="KQPFYNV"/>
<dbReference type="RefSeq" id="XP_001946285.1">
    <property type="nucleotide sequence ID" value="XM_001946250.4"/>
</dbReference>
<dbReference type="EnsemblMetazoa" id="XM_001946250.5">
    <property type="protein sequence ID" value="XP_001946285.1"/>
    <property type="gene ID" value="LOC100164267"/>
</dbReference>
<proteinExistence type="predicted"/>
<dbReference type="Proteomes" id="UP000007819">
    <property type="component" value="Chromosome A2"/>
</dbReference>
<evidence type="ECO:0000313" key="3">
    <source>
        <dbReference type="Proteomes" id="UP000007819"/>
    </source>
</evidence>
<name>A0A8R2A3C6_ACYPI</name>
<sequence length="657" mass="76481">MTTNALKRQREPDDEIVVVPAYSPTNSADTMTTSSANTATTTILDLPTELIEYICCCDSLKLIDIFNLAVSHSKLNNCLFHERNSCLWKSKFIQKYGLLDNEEYEVVIDEQNTWKDEIMLRMSLDKAVPAEIIQMPCKYMKFKNVPYHLYPFSQYLNSKNEGHRYYILSAIAAYYKQLQSNECRNENYDLLYMAHQFLIYSCQVYFGYKLSNFLSLPPAEQIVERGFYLLGRWWCPTVNIPYRDINKSLNNIAIDVCNRIRSTNPVHPLFEHENCLKQVVERGKFNLDHDLFDETSTMFILDNIRQIIFSEDQLICYCNHDLNCFLLQQVIDRRKGSVFLLCVIFESVARRLGVKVRLTATSVHNFVSWSSSWPGNKRKNPTCYLVDIAGGGVMRKATVCPVSRKLPEQYIGNSILDLFWTFSKTVEQLTIENMATYKYVLDFQKLLKPDDSEVEFKCQKFHQYYDYCRCPLLRNPSNPYAPNHVDEKNIMYTDWEEIFPLVPKTRGEIHDPKYSIGMMIDTITMGNGSCSSIVTKRGVVVGWTRVPSNNPLPNPTVYHVLIRPDHYFSTAKYQNPVIKAIWEGRYEKLQRQLKPYDYSFKNIGKFFTHYSHELCAFVPINDLAQLYPDDLSYTISKSKNIDCKVKQFTGPHVVPKY</sequence>
<evidence type="ECO:0000313" key="2">
    <source>
        <dbReference type="EnsemblMetazoa" id="XP_001946285.1"/>
    </source>
</evidence>
<accession>A0A8R2A3C6</accession>
<dbReference type="GeneID" id="100164267"/>
<dbReference type="Pfam" id="PF13369">
    <property type="entry name" value="Transglut_core2"/>
    <property type="match status" value="1"/>
</dbReference>
<organism evidence="2 3">
    <name type="scientific">Acyrthosiphon pisum</name>
    <name type="common">Pea aphid</name>
    <dbReference type="NCBI Taxonomy" id="7029"/>
    <lineage>
        <taxon>Eukaryota</taxon>
        <taxon>Metazoa</taxon>
        <taxon>Ecdysozoa</taxon>
        <taxon>Arthropoda</taxon>
        <taxon>Hexapoda</taxon>
        <taxon>Insecta</taxon>
        <taxon>Pterygota</taxon>
        <taxon>Neoptera</taxon>
        <taxon>Paraneoptera</taxon>
        <taxon>Hemiptera</taxon>
        <taxon>Sternorrhyncha</taxon>
        <taxon>Aphidomorpha</taxon>
        <taxon>Aphidoidea</taxon>
        <taxon>Aphididae</taxon>
        <taxon>Macrosiphini</taxon>
        <taxon>Acyrthosiphon</taxon>
    </lineage>
</organism>
<feature type="domain" description="Protein SirB1 N-terminal" evidence="1">
    <location>
        <begin position="301"/>
        <end position="394"/>
    </location>
</feature>
<dbReference type="OrthoDB" id="28868at2759"/>
<evidence type="ECO:0000259" key="1">
    <source>
        <dbReference type="Pfam" id="PF13369"/>
    </source>
</evidence>
<keyword evidence="3" id="KW-1185">Reference proteome</keyword>
<dbReference type="InterPro" id="IPR032698">
    <property type="entry name" value="SirB1_N"/>
</dbReference>